<dbReference type="Proteomes" id="UP000825598">
    <property type="component" value="Chromosome"/>
</dbReference>
<keyword evidence="2" id="KW-1185">Reference proteome</keyword>
<reference evidence="1" key="1">
    <citation type="submission" date="2021-07" db="EMBL/GenBank/DDBJ databases">
        <title>Complete Genome Sequences of Mycobacterium farcinogenes Isolated from Clinical Specimens from Patients in Thailand.</title>
        <authorList>
            <person name="Sodsai P."/>
        </authorList>
    </citation>
    <scope>NUCLEOTIDE SEQUENCE</scope>
    <source>
        <strain evidence="1">BKK/CU-MFGFA-001</strain>
    </source>
</reference>
<protein>
    <submittedName>
        <fullName evidence="1">Uncharacterized protein</fullName>
    </submittedName>
</protein>
<dbReference type="EMBL" id="CP081673">
    <property type="protein sequence ID" value="QZH63803.1"/>
    <property type="molecule type" value="Genomic_DNA"/>
</dbReference>
<accession>A0ACD1F9S5</accession>
<name>A0ACD1F9S5_MYCFR</name>
<gene>
    <name evidence="1" type="ORF">K6L26_17125</name>
</gene>
<proteinExistence type="predicted"/>
<sequence>MSALTDALAGRYVQFTRTGDTGLELQHQGRIIAADGELALIELVLTADGGPPVQGLVHLDELVGAFLYESAEQMNDGLDRFEEYAE</sequence>
<organism evidence="1 2">
    <name type="scientific">Mycolicibacterium farcinogenes</name>
    <name type="common">Mycobacterium farcinogenes</name>
    <dbReference type="NCBI Taxonomy" id="1802"/>
    <lineage>
        <taxon>Bacteria</taxon>
        <taxon>Bacillati</taxon>
        <taxon>Actinomycetota</taxon>
        <taxon>Actinomycetes</taxon>
        <taxon>Mycobacteriales</taxon>
        <taxon>Mycobacteriaceae</taxon>
        <taxon>Mycolicibacterium</taxon>
    </lineage>
</organism>
<evidence type="ECO:0000313" key="2">
    <source>
        <dbReference type="Proteomes" id="UP000825598"/>
    </source>
</evidence>
<evidence type="ECO:0000313" key="1">
    <source>
        <dbReference type="EMBL" id="QZH63803.1"/>
    </source>
</evidence>